<reference evidence="1" key="1">
    <citation type="submission" date="2022-08" db="EMBL/GenBank/DDBJ databases">
        <title>Genomic Encyclopedia of Type Strains, Phase V (KMG-V): Genome sequencing to study the core and pangenomes of soil and plant-associated prokaryotes.</title>
        <authorList>
            <person name="Whitman W."/>
        </authorList>
    </citation>
    <scope>NUCLEOTIDE SEQUENCE</scope>
    <source>
        <strain evidence="1">SP3002</strain>
    </source>
</reference>
<dbReference type="Proteomes" id="UP001155110">
    <property type="component" value="Unassembled WGS sequence"/>
</dbReference>
<protein>
    <submittedName>
        <fullName evidence="1">tRNA(Ile)-lysidine synthase TilS/MesJ</fullName>
    </submittedName>
</protein>
<comment type="caution">
    <text evidence="1">The sequence shown here is derived from an EMBL/GenBank/DDBJ whole genome shotgun (WGS) entry which is preliminary data.</text>
</comment>
<sequence length="144" mass="16759">MDGDSPSEIDQIIEHLEDRLIPTELKTGSQSPAWYESEMSARYESRMRKRARRLLQQISPERRRSVLAFFENEEEVRSLLEEIRERKKRLEEIGYEEESVESVNQVHDLLRSARSQIAGQSHAGLLEEHPSLSLFVGEETDATF</sequence>
<evidence type="ECO:0000313" key="1">
    <source>
        <dbReference type="EMBL" id="MCS4157700.1"/>
    </source>
</evidence>
<evidence type="ECO:0000313" key="2">
    <source>
        <dbReference type="Proteomes" id="UP001155110"/>
    </source>
</evidence>
<gene>
    <name evidence="1" type="ORF">GGP99_001664</name>
</gene>
<dbReference type="AlphaFoldDB" id="A0AAW5P716"/>
<organism evidence="1 2">
    <name type="scientific">Salinibacter ruber</name>
    <dbReference type="NCBI Taxonomy" id="146919"/>
    <lineage>
        <taxon>Bacteria</taxon>
        <taxon>Pseudomonadati</taxon>
        <taxon>Rhodothermota</taxon>
        <taxon>Rhodothermia</taxon>
        <taxon>Rhodothermales</taxon>
        <taxon>Salinibacteraceae</taxon>
        <taxon>Salinibacter</taxon>
    </lineage>
</organism>
<proteinExistence type="predicted"/>
<accession>A0AAW5P716</accession>
<dbReference type="EMBL" id="JANTZM010000007">
    <property type="protein sequence ID" value="MCS4157700.1"/>
    <property type="molecule type" value="Genomic_DNA"/>
</dbReference>
<dbReference type="RefSeq" id="WP_259258218.1">
    <property type="nucleotide sequence ID" value="NZ_JANTZM010000007.1"/>
</dbReference>
<name>A0AAW5P716_9BACT</name>